<keyword evidence="2" id="KW-0479">Metal-binding</keyword>
<gene>
    <name evidence="6" type="ORF">T472_0218165</name>
</gene>
<dbReference type="Gene3D" id="2.70.98.30">
    <property type="entry name" value="Golgi alpha-mannosidase II, domain 4"/>
    <property type="match status" value="1"/>
</dbReference>
<evidence type="ECO:0000256" key="4">
    <source>
        <dbReference type="ARBA" id="ARBA00023295"/>
    </source>
</evidence>
<dbReference type="PANTHER" id="PTHR46017">
    <property type="entry name" value="ALPHA-MANNOSIDASE 2C1"/>
    <property type="match status" value="1"/>
</dbReference>
<evidence type="ECO:0000259" key="5">
    <source>
        <dbReference type="SMART" id="SM00872"/>
    </source>
</evidence>
<dbReference type="InterPro" id="IPR011013">
    <property type="entry name" value="Gal_mutarotase_sf_dom"/>
</dbReference>
<dbReference type="Pfam" id="PF09261">
    <property type="entry name" value="Alpha-mann_mid"/>
    <property type="match status" value="1"/>
</dbReference>
<reference evidence="6 7" key="1">
    <citation type="journal article" date="2014" name="Genome Announc.">
        <title>Genome Sequence of Youngiibacter fragilis, the Type Strain of the Genus Youngiibacter.</title>
        <authorList>
            <person name="Wawrik C.B."/>
            <person name="Callaghan A.V."/>
            <person name="Stamps B.W."/>
            <person name="Wawrik B."/>
        </authorList>
    </citation>
    <scope>NUCLEOTIDE SEQUENCE [LARGE SCALE GENOMIC DNA]</scope>
    <source>
        <strain evidence="6 7">232.1</strain>
    </source>
</reference>
<evidence type="ECO:0000313" key="6">
    <source>
        <dbReference type="EMBL" id="ETA79207.1"/>
    </source>
</evidence>
<dbReference type="GO" id="GO:0046872">
    <property type="term" value="F:metal ion binding"/>
    <property type="evidence" value="ECO:0007669"/>
    <property type="project" value="UniProtKB-KW"/>
</dbReference>
<dbReference type="OrthoDB" id="9764050at2"/>
<keyword evidence="7" id="KW-1185">Reference proteome</keyword>
<proteinExistence type="inferred from homology"/>
<dbReference type="Proteomes" id="UP000017747">
    <property type="component" value="Unassembled WGS sequence"/>
</dbReference>
<dbReference type="Pfam" id="PF01074">
    <property type="entry name" value="Glyco_hydro_38N"/>
    <property type="match status" value="1"/>
</dbReference>
<dbReference type="EMBL" id="AXUN02000222">
    <property type="protein sequence ID" value="ETA79207.1"/>
    <property type="molecule type" value="Genomic_DNA"/>
</dbReference>
<evidence type="ECO:0000313" key="7">
    <source>
        <dbReference type="Proteomes" id="UP000017747"/>
    </source>
</evidence>
<dbReference type="InterPro" id="IPR028995">
    <property type="entry name" value="Glyco_hydro_57/38_cen_sf"/>
</dbReference>
<keyword evidence="4" id="KW-0326">Glycosidase</keyword>
<dbReference type="STRING" id="994573.T472_0218165"/>
<evidence type="ECO:0000256" key="3">
    <source>
        <dbReference type="ARBA" id="ARBA00022801"/>
    </source>
</evidence>
<dbReference type="InterPro" id="IPR011330">
    <property type="entry name" value="Glyco_hydro/deAcase_b/a-brl"/>
</dbReference>
<keyword evidence="3" id="KW-0378">Hydrolase</keyword>
<evidence type="ECO:0000256" key="1">
    <source>
        <dbReference type="ARBA" id="ARBA00009792"/>
    </source>
</evidence>
<comment type="caution">
    <text evidence="6">The sequence shown here is derived from an EMBL/GenBank/DDBJ whole genome shotgun (WGS) entry which is preliminary data.</text>
</comment>
<dbReference type="GO" id="GO:0004559">
    <property type="term" value="F:alpha-mannosidase activity"/>
    <property type="evidence" value="ECO:0007669"/>
    <property type="project" value="InterPro"/>
</dbReference>
<protein>
    <recommendedName>
        <fullName evidence="5">Glycoside hydrolase family 38 central domain-containing protein</fullName>
    </recommendedName>
</protein>
<dbReference type="InterPro" id="IPR015341">
    <property type="entry name" value="Glyco_hydro_38_cen"/>
</dbReference>
<dbReference type="InterPro" id="IPR037094">
    <property type="entry name" value="Glyco_hydro_38_cen_sf"/>
</dbReference>
<dbReference type="eggNOG" id="COG0383">
    <property type="taxonomic scope" value="Bacteria"/>
</dbReference>
<dbReference type="RefSeq" id="WP_023383459.1">
    <property type="nucleotide sequence ID" value="NZ_AXUN02000222.1"/>
</dbReference>
<dbReference type="SUPFAM" id="SSF88688">
    <property type="entry name" value="Families 57/38 glycoside transferase middle domain"/>
    <property type="match status" value="1"/>
</dbReference>
<dbReference type="Gene3D" id="3.20.110.10">
    <property type="entry name" value="Glycoside hydrolase 38, N terminal domain"/>
    <property type="match status" value="1"/>
</dbReference>
<dbReference type="GO" id="GO:0009313">
    <property type="term" value="P:oligosaccharide catabolic process"/>
    <property type="evidence" value="ECO:0007669"/>
    <property type="project" value="TreeGrafter"/>
</dbReference>
<dbReference type="SUPFAM" id="SSF88713">
    <property type="entry name" value="Glycoside hydrolase/deacetylase"/>
    <property type="match status" value="1"/>
</dbReference>
<name>V7I2H9_9CLOT</name>
<dbReference type="SUPFAM" id="SSF74650">
    <property type="entry name" value="Galactose mutarotase-like"/>
    <property type="match status" value="1"/>
</dbReference>
<evidence type="ECO:0000256" key="2">
    <source>
        <dbReference type="ARBA" id="ARBA00022723"/>
    </source>
</evidence>
<dbReference type="AlphaFoldDB" id="V7I2H9"/>
<dbReference type="InterPro" id="IPR000602">
    <property type="entry name" value="Glyco_hydro_38_N"/>
</dbReference>
<dbReference type="SMART" id="SM00872">
    <property type="entry name" value="Alpha-mann_mid"/>
    <property type="match status" value="1"/>
</dbReference>
<dbReference type="PANTHER" id="PTHR46017:SF2">
    <property type="entry name" value="MANNOSYLGLYCERATE HYDROLASE"/>
    <property type="match status" value="1"/>
</dbReference>
<accession>V7I2H9</accession>
<dbReference type="GO" id="GO:0006013">
    <property type="term" value="P:mannose metabolic process"/>
    <property type="evidence" value="ECO:0007669"/>
    <property type="project" value="InterPro"/>
</dbReference>
<feature type="domain" description="Glycoside hydrolase family 38 central" evidence="5">
    <location>
        <begin position="273"/>
        <end position="351"/>
    </location>
</feature>
<dbReference type="Gene3D" id="1.20.1270.50">
    <property type="entry name" value="Glycoside hydrolase family 38, central domain"/>
    <property type="match status" value="1"/>
</dbReference>
<dbReference type="PATRIC" id="fig|994573.3.peg.3449"/>
<organism evidence="6 7">
    <name type="scientific">Youngiibacter fragilis 232.1</name>
    <dbReference type="NCBI Taxonomy" id="994573"/>
    <lineage>
        <taxon>Bacteria</taxon>
        <taxon>Bacillati</taxon>
        <taxon>Bacillota</taxon>
        <taxon>Clostridia</taxon>
        <taxon>Eubacteriales</taxon>
        <taxon>Clostridiaceae</taxon>
        <taxon>Youngiibacter</taxon>
    </lineage>
</organism>
<sequence>MNRNIKILMHTHWDREWYFTKDETKVLLRNHMQEVMSFLEENPDHIYILDGQSIMIDDYLELEPDAESRMRNLIENRQLRVGPWYTQTDLLLVHGESVYRNLYYGIKRAQDFGKPMLVGYAPDTFGHSSQMPQIYSQFGINSTFFWRGFSELKADKSDFTWEGIDGTRIFGGNLSTGYQGAKYLEEDRPQLEARIRKLMAVLDKYSAGTGRLVMNGHDQMPIQSNIIDIVRKLREIYPEDNIEVSDFETYMDTLKGLDLEVVRGELTHSRHSRIHRTIGSTRMDIKLLNSEIEHKLYNSLEPLAVIGSDAGIPYPHGVIENILKTLFGVHAHDSLGGCNSDKVNRDIKQRLMNAREMIDTQIELHLRLLTLAKRDEKNVIVIVNTLPEHRKDEYLEVEMITRSRGFDIIDEAGRKLEFTILKQSEVDAGLIDRQVAARLLDLEVYKSVISLQVDGIDGLSTRYFKVIENGGYNAVERVSENSIKNQWGELFVSDNSLNYRDLRTGQLRRNVLFIENSGDAGDSYDYSPPVPDRILDTTQSGRISAEKVSGKGFEELRVSWTMNVPSDMAGRMNGTDDTLAAFTASFRLYDNDPKVYSKLKHVNNVKDSRYRLVFSTGIETDMAHVDGFLSAHNKPVYMTEELAVWEKEQWAEKPISVETFQSFVHLTEGSRNVYLFTDGLKEYEVLEDRIHLTLFRCFSHLGKRNLVNRPGRPSGIEIETPDNQLTDVGFSFRFAFSFNLNEVNPSRESKKFLSPLIGYQKKEFNRFNINARKELKEPAGHLNMELGKAAVSAVKLTEKTGDRFIRLFNPENTEISVVLPDGSYRASAMEEKLESVGNVVLRPQEIINVIVSN</sequence>
<comment type="similarity">
    <text evidence="1">Belongs to the glycosyl hydrolase 38 family.</text>
</comment>
<dbReference type="CDD" id="cd10815">
    <property type="entry name" value="GH38N_AMII_EcMngB_like"/>
    <property type="match status" value="1"/>
</dbReference>
<dbReference type="InterPro" id="IPR027291">
    <property type="entry name" value="Glyco_hydro_38_N_sf"/>
</dbReference>
<dbReference type="GO" id="GO:0030246">
    <property type="term" value="F:carbohydrate binding"/>
    <property type="evidence" value="ECO:0007669"/>
    <property type="project" value="InterPro"/>
</dbReference>